<dbReference type="GO" id="GO:0030163">
    <property type="term" value="P:protein catabolic process"/>
    <property type="evidence" value="ECO:0007669"/>
    <property type="project" value="UniProtKB-UniRule"/>
</dbReference>
<comment type="subcellular location">
    <subcellularLocation>
        <location evidence="4">Cytoplasm</location>
    </subcellularLocation>
</comment>
<dbReference type="GO" id="GO:0008914">
    <property type="term" value="F:leucyl-tRNA--protein transferase activity"/>
    <property type="evidence" value="ECO:0007669"/>
    <property type="project" value="UniProtKB-UniRule"/>
</dbReference>
<dbReference type="SUPFAM" id="SSF55729">
    <property type="entry name" value="Acyl-CoA N-acyltransferases (Nat)"/>
    <property type="match status" value="1"/>
</dbReference>
<evidence type="ECO:0000256" key="2">
    <source>
        <dbReference type="ARBA" id="ARBA00022679"/>
    </source>
</evidence>
<organism evidence="5 6">
    <name type="scientific">Kineococcus rhizosphaerae</name>
    <dbReference type="NCBI Taxonomy" id="559628"/>
    <lineage>
        <taxon>Bacteria</taxon>
        <taxon>Bacillati</taxon>
        <taxon>Actinomycetota</taxon>
        <taxon>Actinomycetes</taxon>
        <taxon>Kineosporiales</taxon>
        <taxon>Kineosporiaceae</taxon>
        <taxon>Kineococcus</taxon>
    </lineage>
</organism>
<dbReference type="NCBIfam" id="TIGR00667">
    <property type="entry name" value="aat"/>
    <property type="match status" value="1"/>
</dbReference>
<evidence type="ECO:0000313" key="6">
    <source>
        <dbReference type="Proteomes" id="UP000238083"/>
    </source>
</evidence>
<dbReference type="GO" id="GO:0005737">
    <property type="term" value="C:cytoplasm"/>
    <property type="evidence" value="ECO:0007669"/>
    <property type="project" value="UniProtKB-SubCell"/>
</dbReference>
<evidence type="ECO:0000256" key="1">
    <source>
        <dbReference type="ARBA" id="ARBA00022490"/>
    </source>
</evidence>
<reference evidence="5 6" key="1">
    <citation type="submission" date="2018-03" db="EMBL/GenBank/DDBJ databases">
        <title>Genomic Encyclopedia of Archaeal and Bacterial Type Strains, Phase II (KMG-II): from individual species to whole genera.</title>
        <authorList>
            <person name="Goeker M."/>
        </authorList>
    </citation>
    <scope>NUCLEOTIDE SEQUENCE [LARGE SCALE GENOMIC DNA]</scope>
    <source>
        <strain evidence="5 6">DSM 19711</strain>
    </source>
</reference>
<sequence>MWGAPFPRTPAGRPRFDVGPAGFGFDDLTAVEGEDLVASGGDLRPATLLEAYRHGFFPMGLGGGGRGPLGWWSPDPRGVLRPERVHVSRSLRRSLRRFEVRVDTAFDEVVAGCADPSRSGAWITTEVAAAYGRLHRLGWAHSVEVWCGGELAGGLYGLSLGGLFAAESKFHRVTDASKAAVVALADLLTADGVRGRLVDVQWRTDHLATLGIEEVPRPAYRVLLSTALARPVPPLLEAAGPARPERPNDYDGG</sequence>
<keyword evidence="3 4" id="KW-0012">Acyltransferase</keyword>
<gene>
    <name evidence="4" type="primary">aat</name>
    <name evidence="5" type="ORF">CLV37_102429</name>
</gene>
<name>A0A2T0R8H6_9ACTN</name>
<evidence type="ECO:0000256" key="3">
    <source>
        <dbReference type="ARBA" id="ARBA00023315"/>
    </source>
</evidence>
<proteinExistence type="inferred from homology"/>
<dbReference type="Gene3D" id="3.30.70.3550">
    <property type="entry name" value="Leucyl/phenylalanyl-tRNA-protein transferase, N-terminal domain"/>
    <property type="match status" value="1"/>
</dbReference>
<comment type="similarity">
    <text evidence="4">Belongs to the L/F-transferase family.</text>
</comment>
<dbReference type="Proteomes" id="UP000238083">
    <property type="component" value="Unassembled WGS sequence"/>
</dbReference>
<comment type="caution">
    <text evidence="5">The sequence shown here is derived from an EMBL/GenBank/DDBJ whole genome shotgun (WGS) entry which is preliminary data.</text>
</comment>
<dbReference type="AlphaFoldDB" id="A0A2T0R8H6"/>
<dbReference type="EC" id="2.3.2.6" evidence="4"/>
<dbReference type="PANTHER" id="PTHR30098">
    <property type="entry name" value="LEUCYL/PHENYLALANYL-TRNA--PROTEIN TRANSFERASE"/>
    <property type="match status" value="1"/>
</dbReference>
<dbReference type="InterPro" id="IPR004616">
    <property type="entry name" value="Leu/Phe-tRNA_Trfase"/>
</dbReference>
<dbReference type="InterPro" id="IPR042221">
    <property type="entry name" value="Leu/Phe-tRNA_Trfase_N"/>
</dbReference>
<evidence type="ECO:0000313" key="5">
    <source>
        <dbReference type="EMBL" id="PRY17466.1"/>
    </source>
</evidence>
<evidence type="ECO:0000256" key="4">
    <source>
        <dbReference type="HAMAP-Rule" id="MF_00688"/>
    </source>
</evidence>
<dbReference type="EMBL" id="PVZF01000002">
    <property type="protein sequence ID" value="PRY17466.1"/>
    <property type="molecule type" value="Genomic_DNA"/>
</dbReference>
<dbReference type="Gene3D" id="3.40.630.70">
    <property type="entry name" value="Leucyl/phenylalanyl-tRNA-protein transferase, C-terminal domain"/>
    <property type="match status" value="1"/>
</dbReference>
<keyword evidence="6" id="KW-1185">Reference proteome</keyword>
<accession>A0A2T0R8H6</accession>
<dbReference type="InterPro" id="IPR042203">
    <property type="entry name" value="Leu/Phe-tRNA_Trfase_C"/>
</dbReference>
<dbReference type="RefSeq" id="WP_245885277.1">
    <property type="nucleotide sequence ID" value="NZ_PVZF01000002.1"/>
</dbReference>
<comment type="catalytic activity">
    <reaction evidence="4">
        <text>N-terminal L-arginyl-[protein] + L-leucyl-tRNA(Leu) = N-terminal L-leucyl-L-arginyl-[protein] + tRNA(Leu) + H(+)</text>
        <dbReference type="Rhea" id="RHEA:50416"/>
        <dbReference type="Rhea" id="RHEA-COMP:9613"/>
        <dbReference type="Rhea" id="RHEA-COMP:9622"/>
        <dbReference type="Rhea" id="RHEA-COMP:12672"/>
        <dbReference type="Rhea" id="RHEA-COMP:12673"/>
        <dbReference type="ChEBI" id="CHEBI:15378"/>
        <dbReference type="ChEBI" id="CHEBI:64719"/>
        <dbReference type="ChEBI" id="CHEBI:78442"/>
        <dbReference type="ChEBI" id="CHEBI:78494"/>
        <dbReference type="ChEBI" id="CHEBI:133044"/>
        <dbReference type="EC" id="2.3.2.6"/>
    </reaction>
</comment>
<dbReference type="PANTHER" id="PTHR30098:SF2">
    <property type="entry name" value="LEUCYL_PHENYLALANYL-TRNA--PROTEIN TRANSFERASE"/>
    <property type="match status" value="1"/>
</dbReference>
<comment type="catalytic activity">
    <reaction evidence="4">
        <text>N-terminal L-lysyl-[protein] + L-leucyl-tRNA(Leu) = N-terminal L-leucyl-L-lysyl-[protein] + tRNA(Leu) + H(+)</text>
        <dbReference type="Rhea" id="RHEA:12340"/>
        <dbReference type="Rhea" id="RHEA-COMP:9613"/>
        <dbReference type="Rhea" id="RHEA-COMP:9622"/>
        <dbReference type="Rhea" id="RHEA-COMP:12670"/>
        <dbReference type="Rhea" id="RHEA-COMP:12671"/>
        <dbReference type="ChEBI" id="CHEBI:15378"/>
        <dbReference type="ChEBI" id="CHEBI:65249"/>
        <dbReference type="ChEBI" id="CHEBI:78442"/>
        <dbReference type="ChEBI" id="CHEBI:78494"/>
        <dbReference type="ChEBI" id="CHEBI:133043"/>
        <dbReference type="EC" id="2.3.2.6"/>
    </reaction>
</comment>
<keyword evidence="1 4" id="KW-0963">Cytoplasm</keyword>
<dbReference type="Pfam" id="PF03588">
    <property type="entry name" value="Leu_Phe_trans"/>
    <property type="match status" value="1"/>
</dbReference>
<comment type="catalytic activity">
    <reaction evidence="4">
        <text>L-phenylalanyl-tRNA(Phe) + an N-terminal L-alpha-aminoacyl-[protein] = an N-terminal L-phenylalanyl-L-alpha-aminoacyl-[protein] + tRNA(Phe)</text>
        <dbReference type="Rhea" id="RHEA:43632"/>
        <dbReference type="Rhea" id="RHEA-COMP:9668"/>
        <dbReference type="Rhea" id="RHEA-COMP:9699"/>
        <dbReference type="Rhea" id="RHEA-COMP:10636"/>
        <dbReference type="Rhea" id="RHEA-COMP:10637"/>
        <dbReference type="ChEBI" id="CHEBI:78442"/>
        <dbReference type="ChEBI" id="CHEBI:78531"/>
        <dbReference type="ChEBI" id="CHEBI:78597"/>
        <dbReference type="ChEBI" id="CHEBI:83561"/>
        <dbReference type="EC" id="2.3.2.6"/>
    </reaction>
</comment>
<protein>
    <recommendedName>
        <fullName evidence="4">Leucyl/phenylalanyl-tRNA--protein transferase</fullName>
        <ecNumber evidence="4">2.3.2.6</ecNumber>
    </recommendedName>
    <alternativeName>
        <fullName evidence="4">L/F-transferase</fullName>
    </alternativeName>
    <alternativeName>
        <fullName evidence="4">Leucyltransferase</fullName>
    </alternativeName>
    <alternativeName>
        <fullName evidence="4">Phenyalanyltransferase</fullName>
    </alternativeName>
</protein>
<dbReference type="HAMAP" id="MF_00688">
    <property type="entry name" value="Leu_Phe_trans"/>
    <property type="match status" value="1"/>
</dbReference>
<keyword evidence="2 4" id="KW-0808">Transferase</keyword>
<comment type="function">
    <text evidence="4">Functions in the N-end rule pathway of protein degradation where it conjugates Leu, Phe and, less efficiently, Met from aminoacyl-tRNAs to the N-termini of proteins containing an N-terminal arginine or lysine.</text>
</comment>
<dbReference type="InterPro" id="IPR016181">
    <property type="entry name" value="Acyl_CoA_acyltransferase"/>
</dbReference>